<feature type="region of interest" description="Disordered" evidence="8">
    <location>
        <begin position="210"/>
        <end position="235"/>
    </location>
</feature>
<feature type="domain" description="BHLH" evidence="9">
    <location>
        <begin position="120"/>
        <end position="172"/>
    </location>
</feature>
<dbReference type="RefSeq" id="XP_032825193.1">
    <property type="nucleotide sequence ID" value="XM_032969302.1"/>
</dbReference>
<reference evidence="11" key="1">
    <citation type="submission" date="2025-08" db="UniProtKB">
        <authorList>
            <consortium name="RefSeq"/>
        </authorList>
    </citation>
    <scope>IDENTIFICATION</scope>
    <source>
        <tissue evidence="11">Sperm</tissue>
    </source>
</reference>
<dbReference type="PANTHER" id="PTHR19290">
    <property type="entry name" value="BASIC HELIX-LOOP-HELIX PROTEIN NEUROGENIN-RELATED"/>
    <property type="match status" value="1"/>
</dbReference>
<keyword evidence="1" id="KW-0217">Developmental protein</keyword>
<dbReference type="GO" id="GO:0005634">
    <property type="term" value="C:nucleus"/>
    <property type="evidence" value="ECO:0007669"/>
    <property type="project" value="TreeGrafter"/>
</dbReference>
<dbReference type="InterPro" id="IPR036638">
    <property type="entry name" value="HLH_DNA-bd_sf"/>
</dbReference>
<dbReference type="InterPro" id="IPR011598">
    <property type="entry name" value="bHLH_dom"/>
</dbReference>
<keyword evidence="3" id="KW-0524">Neurogenesis</keyword>
<dbReference type="KEGG" id="pmrn:116951030"/>
<dbReference type="SUPFAM" id="SSF47459">
    <property type="entry name" value="HLH, helix-loop-helix DNA-binding domain"/>
    <property type="match status" value="1"/>
</dbReference>
<dbReference type="Gene3D" id="4.10.280.10">
    <property type="entry name" value="Helix-loop-helix DNA-binding domain"/>
    <property type="match status" value="1"/>
</dbReference>
<organism evidence="10 11">
    <name type="scientific">Petromyzon marinus</name>
    <name type="common">Sea lamprey</name>
    <dbReference type="NCBI Taxonomy" id="7757"/>
    <lineage>
        <taxon>Eukaryota</taxon>
        <taxon>Metazoa</taxon>
        <taxon>Chordata</taxon>
        <taxon>Craniata</taxon>
        <taxon>Vertebrata</taxon>
        <taxon>Cyclostomata</taxon>
        <taxon>Hyperoartia</taxon>
        <taxon>Petromyzontiformes</taxon>
        <taxon>Petromyzontidae</taxon>
        <taxon>Petromyzon</taxon>
    </lineage>
</organism>
<dbReference type="CTD" id="63973"/>
<feature type="compositionally biased region" description="Basic residues" evidence="8">
    <location>
        <begin position="92"/>
        <end position="101"/>
    </location>
</feature>
<evidence type="ECO:0000313" key="10">
    <source>
        <dbReference type="Proteomes" id="UP001318040"/>
    </source>
</evidence>
<keyword evidence="4" id="KW-0805">Transcription regulation</keyword>
<keyword evidence="2" id="KW-0221">Differentiation</keyword>
<evidence type="ECO:0000256" key="3">
    <source>
        <dbReference type="ARBA" id="ARBA00022902"/>
    </source>
</evidence>
<feature type="region of interest" description="Disordered" evidence="8">
    <location>
        <begin position="1"/>
        <end position="116"/>
    </location>
</feature>
<evidence type="ECO:0000259" key="9">
    <source>
        <dbReference type="PROSITE" id="PS50888"/>
    </source>
</evidence>
<dbReference type="InterPro" id="IPR032656">
    <property type="entry name" value="Ngn3_bHLH"/>
</dbReference>
<sequence>MMSPFPGDGPTHPESSSSSSSGGGGTSSGIAIPSPMEEDTPALSPRFPCSSSSPSSSSPTLSSSASPSSSPSSSSSCEEEKPQMPEQQQQQQRRRKARSRGSGRTGGGGGGEPLVRVKQNRRMKANDRERNRMHNLNDALDALRGVLPTLPDDARLTKIETLRFAYNYIWVLTETLQIADQSLLSSAGVCRPSQQQIVRAAWAASGGDSLSPASSSSSSSLSSIASSSSPASRPCSSPDSDFESLCSPLPADVKCENLLLRSSFPNGTEFLHNASFVDFI</sequence>
<dbReference type="AlphaFoldDB" id="A0AAJ7TW20"/>
<evidence type="ECO:0000256" key="2">
    <source>
        <dbReference type="ARBA" id="ARBA00022782"/>
    </source>
</evidence>
<proteinExistence type="predicted"/>
<feature type="compositionally biased region" description="Gly residues" evidence="8">
    <location>
        <begin position="103"/>
        <end position="112"/>
    </location>
</feature>
<evidence type="ECO:0000256" key="6">
    <source>
        <dbReference type="ARBA" id="ARBA00023163"/>
    </source>
</evidence>
<dbReference type="GO" id="GO:0061564">
    <property type="term" value="P:axon development"/>
    <property type="evidence" value="ECO:0007669"/>
    <property type="project" value="TreeGrafter"/>
</dbReference>
<dbReference type="GO" id="GO:0045944">
    <property type="term" value="P:positive regulation of transcription by RNA polymerase II"/>
    <property type="evidence" value="ECO:0007669"/>
    <property type="project" value="TreeGrafter"/>
</dbReference>
<dbReference type="GO" id="GO:0000981">
    <property type="term" value="F:DNA-binding transcription factor activity, RNA polymerase II-specific"/>
    <property type="evidence" value="ECO:0007669"/>
    <property type="project" value="TreeGrafter"/>
</dbReference>
<dbReference type="PROSITE" id="PS50888">
    <property type="entry name" value="BHLH"/>
    <property type="match status" value="1"/>
</dbReference>
<keyword evidence="5" id="KW-0238">DNA-binding</keyword>
<accession>A0AAJ7TW20</accession>
<gene>
    <name evidence="11" type="primary">NEUROG2</name>
</gene>
<dbReference type="CDD" id="cd19718">
    <property type="entry name" value="bHLH_TS_NGN3_ATOH5"/>
    <property type="match status" value="1"/>
</dbReference>
<evidence type="ECO:0000256" key="7">
    <source>
        <dbReference type="ARBA" id="ARBA00023242"/>
    </source>
</evidence>
<evidence type="ECO:0000313" key="11">
    <source>
        <dbReference type="RefSeq" id="XP_032825193.1"/>
    </source>
</evidence>
<dbReference type="GO" id="GO:0046983">
    <property type="term" value="F:protein dimerization activity"/>
    <property type="evidence" value="ECO:0007669"/>
    <property type="project" value="InterPro"/>
</dbReference>
<feature type="compositionally biased region" description="Low complexity" evidence="8">
    <location>
        <begin position="44"/>
        <end position="76"/>
    </location>
</feature>
<dbReference type="GO" id="GO:0070888">
    <property type="term" value="F:E-box binding"/>
    <property type="evidence" value="ECO:0007669"/>
    <property type="project" value="TreeGrafter"/>
</dbReference>
<evidence type="ECO:0000256" key="5">
    <source>
        <dbReference type="ARBA" id="ARBA00023125"/>
    </source>
</evidence>
<evidence type="ECO:0000256" key="8">
    <source>
        <dbReference type="SAM" id="MobiDB-lite"/>
    </source>
</evidence>
<dbReference type="InterPro" id="IPR050359">
    <property type="entry name" value="bHLH_transcription_factors"/>
</dbReference>
<protein>
    <submittedName>
        <fullName evidence="11">Neurogenin-2</fullName>
    </submittedName>
</protein>
<keyword evidence="6" id="KW-0804">Transcription</keyword>
<dbReference type="SMART" id="SM00353">
    <property type="entry name" value="HLH"/>
    <property type="match status" value="1"/>
</dbReference>
<keyword evidence="10" id="KW-1185">Reference proteome</keyword>
<name>A0AAJ7TW20_PETMA</name>
<dbReference type="GO" id="GO:0007423">
    <property type="term" value="P:sensory organ development"/>
    <property type="evidence" value="ECO:0007669"/>
    <property type="project" value="TreeGrafter"/>
</dbReference>
<dbReference type="Proteomes" id="UP001318040">
    <property type="component" value="Chromosome 41"/>
</dbReference>
<evidence type="ECO:0000256" key="4">
    <source>
        <dbReference type="ARBA" id="ARBA00023015"/>
    </source>
</evidence>
<dbReference type="Pfam" id="PF00010">
    <property type="entry name" value="HLH"/>
    <property type="match status" value="1"/>
</dbReference>
<dbReference type="FunFam" id="4.10.280.10:FF:000006">
    <property type="entry name" value="Neurogenic differentiation factor"/>
    <property type="match status" value="1"/>
</dbReference>
<evidence type="ECO:0000256" key="1">
    <source>
        <dbReference type="ARBA" id="ARBA00022473"/>
    </source>
</evidence>
<dbReference type="PANTHER" id="PTHR19290:SF163">
    <property type="entry name" value="BASIC HELIX-LOOP-HELIX NEURAL TRANSCRIPTION FACTOR TAP"/>
    <property type="match status" value="1"/>
</dbReference>
<keyword evidence="7" id="KW-0539">Nucleus</keyword>